<dbReference type="RefSeq" id="WP_036778146.1">
    <property type="nucleotide sequence ID" value="NZ_CAWLTM010000093.1"/>
</dbReference>
<organism evidence="1 2">
    <name type="scientific">Photorhabdus aegyptia</name>
    <dbReference type="NCBI Taxonomy" id="2805098"/>
    <lineage>
        <taxon>Bacteria</taxon>
        <taxon>Pseudomonadati</taxon>
        <taxon>Pseudomonadota</taxon>
        <taxon>Gammaproteobacteria</taxon>
        <taxon>Enterobacterales</taxon>
        <taxon>Morganellaceae</taxon>
        <taxon>Photorhabdus</taxon>
    </lineage>
</organism>
<name>A0A022PJD5_9GAMM</name>
<protein>
    <submittedName>
        <fullName evidence="1">Uncharacterized protein</fullName>
    </submittedName>
</protein>
<gene>
    <name evidence="1" type="ORF">BA1DRAFT_01881</name>
</gene>
<keyword evidence="2" id="KW-1185">Reference proteome</keyword>
<evidence type="ECO:0000313" key="2">
    <source>
        <dbReference type="Proteomes" id="UP000023464"/>
    </source>
</evidence>
<reference evidence="1 2" key="1">
    <citation type="submission" date="2014-03" db="EMBL/GenBank/DDBJ databases">
        <title>Draft Genome of Photorhabdus luminescens BA1, an Egyptian Isolate.</title>
        <authorList>
            <person name="Ghazal S."/>
            <person name="Hurst S.G.IV."/>
            <person name="Morris K."/>
            <person name="Thomas K."/>
            <person name="Tisa L.S."/>
        </authorList>
    </citation>
    <scope>NUCLEOTIDE SEQUENCE [LARGE SCALE GENOMIC DNA]</scope>
    <source>
        <strain evidence="1 2">BA1</strain>
    </source>
</reference>
<comment type="caution">
    <text evidence="1">The sequence shown here is derived from an EMBL/GenBank/DDBJ whole genome shotgun (WGS) entry which is preliminary data.</text>
</comment>
<sequence>MASVILYGDKIHIKNNYNNGNGGYLDTNGHATAQGAKYNVYTAASPNRAPGTGTGTWQILSTSGKAIGTEVYSGDTVFLFNLYQNNGGYLGTNGHAPSPELYNVYTADKAARPVDTLTWYIFSDTTSGYDGKVREGDVIRFLNGYNNVRGGFLDTCFNATAAGAVYNVYTSRLSNRGNGTGTWNLSKAI</sequence>
<accession>A0A022PJD5</accession>
<dbReference type="Gene3D" id="2.80.10.50">
    <property type="match status" value="1"/>
</dbReference>
<evidence type="ECO:0000313" key="1">
    <source>
        <dbReference type="EMBL" id="EYU15624.1"/>
    </source>
</evidence>
<dbReference type="AlphaFoldDB" id="A0A022PJD5"/>
<dbReference type="PATRIC" id="fig|1393736.3.peg.1905"/>
<dbReference type="EMBL" id="JFGV01000022">
    <property type="protein sequence ID" value="EYU15624.1"/>
    <property type="molecule type" value="Genomic_DNA"/>
</dbReference>
<dbReference type="Proteomes" id="UP000023464">
    <property type="component" value="Unassembled WGS sequence"/>
</dbReference>
<proteinExistence type="predicted"/>